<evidence type="ECO:0000256" key="5">
    <source>
        <dbReference type="ARBA" id="ARBA00022989"/>
    </source>
</evidence>
<dbReference type="Pfam" id="PF13677">
    <property type="entry name" value="MotB_plug"/>
    <property type="match status" value="1"/>
</dbReference>
<dbReference type="Proteomes" id="UP000231019">
    <property type="component" value="Unassembled WGS sequence"/>
</dbReference>
<dbReference type="InterPro" id="IPR006665">
    <property type="entry name" value="OmpA-like"/>
</dbReference>
<sequence>MARRKKEEAPVNTERWLTTYADLISLLMIFFVVMFASSEVSKDKLLAISESLRRALNKESVQASAVGISILSSPTRSVITAASEAIEEAAKAFGIDKSVSFSTDERGTIISIVDSVFFDPGETVIKPRVVRLLKEVAQFCKDTDAQVIVEGHTDDQQIHTPEIPSNWELSALRATEVVRFFLSEVGFNPTKISASAYGDTRPLMPNINDENRARNRRINIILVNAETRSKKADTKALTQLELLERTRQVKEEEVEKMLNPYAGNATQKK</sequence>
<dbReference type="AlphaFoldDB" id="A0A2M7GB25"/>
<evidence type="ECO:0000313" key="11">
    <source>
        <dbReference type="Proteomes" id="UP000231019"/>
    </source>
</evidence>
<comment type="similarity">
    <text evidence="2">Belongs to the MotB family.</text>
</comment>
<evidence type="ECO:0000256" key="3">
    <source>
        <dbReference type="ARBA" id="ARBA00022475"/>
    </source>
</evidence>
<dbReference type="PANTHER" id="PTHR30329:SF21">
    <property type="entry name" value="LIPOPROTEIN YIAD-RELATED"/>
    <property type="match status" value="1"/>
</dbReference>
<evidence type="ECO:0000259" key="9">
    <source>
        <dbReference type="PROSITE" id="PS51123"/>
    </source>
</evidence>
<dbReference type="PROSITE" id="PS51123">
    <property type="entry name" value="OMPA_2"/>
    <property type="match status" value="1"/>
</dbReference>
<dbReference type="SUPFAM" id="SSF103088">
    <property type="entry name" value="OmpA-like"/>
    <property type="match status" value="1"/>
</dbReference>
<dbReference type="PANTHER" id="PTHR30329">
    <property type="entry name" value="STATOR ELEMENT OF FLAGELLAR MOTOR COMPLEX"/>
    <property type="match status" value="1"/>
</dbReference>
<dbReference type="EMBL" id="PFFQ01000004">
    <property type="protein sequence ID" value="PIW19377.1"/>
    <property type="molecule type" value="Genomic_DNA"/>
</dbReference>
<dbReference type="InterPro" id="IPR036737">
    <property type="entry name" value="OmpA-like_sf"/>
</dbReference>
<evidence type="ECO:0000256" key="7">
    <source>
        <dbReference type="PROSITE-ProRule" id="PRU00473"/>
    </source>
</evidence>
<feature type="transmembrane region" description="Helical" evidence="8">
    <location>
        <begin position="20"/>
        <end position="37"/>
    </location>
</feature>
<accession>A0A2M7GB25</accession>
<dbReference type="InterPro" id="IPR025713">
    <property type="entry name" value="MotB-like_N_dom"/>
</dbReference>
<dbReference type="GO" id="GO:0005886">
    <property type="term" value="C:plasma membrane"/>
    <property type="evidence" value="ECO:0007669"/>
    <property type="project" value="UniProtKB-SubCell"/>
</dbReference>
<keyword evidence="3" id="KW-1003">Cell membrane</keyword>
<evidence type="ECO:0000256" key="8">
    <source>
        <dbReference type="SAM" id="Phobius"/>
    </source>
</evidence>
<evidence type="ECO:0000313" key="10">
    <source>
        <dbReference type="EMBL" id="PIW19377.1"/>
    </source>
</evidence>
<reference evidence="10 11" key="1">
    <citation type="submission" date="2017-09" db="EMBL/GenBank/DDBJ databases">
        <title>Depth-based differentiation of microbial function through sediment-hosted aquifers and enrichment of novel symbionts in the deep terrestrial subsurface.</title>
        <authorList>
            <person name="Probst A.J."/>
            <person name="Ladd B."/>
            <person name="Jarett J.K."/>
            <person name="Geller-Mcgrath D.E."/>
            <person name="Sieber C.M."/>
            <person name="Emerson J.B."/>
            <person name="Anantharaman K."/>
            <person name="Thomas B.C."/>
            <person name="Malmstrom R."/>
            <person name="Stieglmeier M."/>
            <person name="Klingl A."/>
            <person name="Woyke T."/>
            <person name="Ryan C.M."/>
            <person name="Banfield J.F."/>
        </authorList>
    </citation>
    <scope>NUCLEOTIDE SEQUENCE [LARGE SCALE GENOMIC DNA]</scope>
    <source>
        <strain evidence="10">CG17_big_fil_post_rev_8_21_14_2_50_48_46</strain>
    </source>
</reference>
<comment type="caution">
    <text evidence="10">The sequence shown here is derived from an EMBL/GenBank/DDBJ whole genome shotgun (WGS) entry which is preliminary data.</text>
</comment>
<dbReference type="Gene3D" id="3.30.1330.60">
    <property type="entry name" value="OmpA-like domain"/>
    <property type="match status" value="1"/>
</dbReference>
<dbReference type="CDD" id="cd07185">
    <property type="entry name" value="OmpA_C-like"/>
    <property type="match status" value="1"/>
</dbReference>
<dbReference type="InterPro" id="IPR050330">
    <property type="entry name" value="Bact_OuterMem_StrucFunc"/>
</dbReference>
<organism evidence="10 11">
    <name type="scientific">bacterium (Candidatus Blackallbacteria) CG17_big_fil_post_rev_8_21_14_2_50_48_46</name>
    <dbReference type="NCBI Taxonomy" id="2014261"/>
    <lineage>
        <taxon>Bacteria</taxon>
        <taxon>Candidatus Blackallbacteria</taxon>
    </lineage>
</organism>
<evidence type="ECO:0000256" key="4">
    <source>
        <dbReference type="ARBA" id="ARBA00022692"/>
    </source>
</evidence>
<comment type="subcellular location">
    <subcellularLocation>
        <location evidence="1">Cell membrane</location>
        <topology evidence="1">Single-pass membrane protein</topology>
    </subcellularLocation>
</comment>
<proteinExistence type="inferred from homology"/>
<protein>
    <submittedName>
        <fullName evidence="10">Chemotaxis protein MotB</fullName>
    </submittedName>
</protein>
<keyword evidence="5 8" id="KW-1133">Transmembrane helix</keyword>
<gene>
    <name evidence="10" type="ORF">COW36_00635</name>
</gene>
<feature type="domain" description="OmpA-like" evidence="9">
    <location>
        <begin position="105"/>
        <end position="226"/>
    </location>
</feature>
<evidence type="ECO:0000256" key="2">
    <source>
        <dbReference type="ARBA" id="ARBA00008914"/>
    </source>
</evidence>
<evidence type="ECO:0000256" key="1">
    <source>
        <dbReference type="ARBA" id="ARBA00004162"/>
    </source>
</evidence>
<keyword evidence="6 7" id="KW-0472">Membrane</keyword>
<name>A0A2M7GB25_9BACT</name>
<dbReference type="Pfam" id="PF00691">
    <property type="entry name" value="OmpA"/>
    <property type="match status" value="1"/>
</dbReference>
<evidence type="ECO:0000256" key="6">
    <source>
        <dbReference type="ARBA" id="ARBA00023136"/>
    </source>
</evidence>
<keyword evidence="4 8" id="KW-0812">Transmembrane</keyword>